<dbReference type="Gene3D" id="3.40.720.10">
    <property type="entry name" value="Alkaline Phosphatase, subunit A"/>
    <property type="match status" value="1"/>
</dbReference>
<comment type="caution">
    <text evidence="7">The sequence shown here is derived from an EMBL/GenBank/DDBJ whole genome shotgun (WGS) entry which is preliminary data.</text>
</comment>
<evidence type="ECO:0000256" key="1">
    <source>
        <dbReference type="ARBA" id="ARBA00008779"/>
    </source>
</evidence>
<dbReference type="PANTHER" id="PTHR42693">
    <property type="entry name" value="ARYLSULFATASE FAMILY MEMBER"/>
    <property type="match status" value="1"/>
</dbReference>
<dbReference type="RefSeq" id="WP_350401385.1">
    <property type="nucleotide sequence ID" value="NZ_JBELOE010000150.1"/>
</dbReference>
<feature type="domain" description="Sulfatase N-terminal" evidence="6">
    <location>
        <begin position="28"/>
        <end position="371"/>
    </location>
</feature>
<dbReference type="InterPro" id="IPR017850">
    <property type="entry name" value="Alkaline_phosphatase_core_sf"/>
</dbReference>
<dbReference type="PROSITE" id="PS00149">
    <property type="entry name" value="SULFATASE_2"/>
    <property type="match status" value="1"/>
</dbReference>
<evidence type="ECO:0000256" key="3">
    <source>
        <dbReference type="ARBA" id="ARBA00022801"/>
    </source>
</evidence>
<evidence type="ECO:0000256" key="4">
    <source>
        <dbReference type="ARBA" id="ARBA00022837"/>
    </source>
</evidence>
<dbReference type="InterPro" id="IPR050738">
    <property type="entry name" value="Sulfatase"/>
</dbReference>
<evidence type="ECO:0000256" key="5">
    <source>
        <dbReference type="SAM" id="SignalP"/>
    </source>
</evidence>
<evidence type="ECO:0000313" key="8">
    <source>
        <dbReference type="Proteomes" id="UP001467690"/>
    </source>
</evidence>
<dbReference type="PROSITE" id="PS00523">
    <property type="entry name" value="SULFATASE_1"/>
    <property type="match status" value="1"/>
</dbReference>
<dbReference type="PANTHER" id="PTHR42693:SF33">
    <property type="entry name" value="ARYLSULFATASE"/>
    <property type="match status" value="1"/>
</dbReference>
<protein>
    <submittedName>
        <fullName evidence="7">Sulfatase-like hydrolase/transferase</fullName>
    </submittedName>
</protein>
<comment type="similarity">
    <text evidence="1">Belongs to the sulfatase family.</text>
</comment>
<keyword evidence="3" id="KW-0378">Hydrolase</keyword>
<evidence type="ECO:0000256" key="2">
    <source>
        <dbReference type="ARBA" id="ARBA00022723"/>
    </source>
</evidence>
<dbReference type="InterPro" id="IPR000917">
    <property type="entry name" value="Sulfatase_N"/>
</dbReference>
<dbReference type="InterPro" id="IPR024607">
    <property type="entry name" value="Sulfatase_CS"/>
</dbReference>
<accession>A0ABV1RFS4</accession>
<name>A0ABV1RFS4_9ALTE</name>
<organism evidence="7 8">
    <name type="scientific">Catenovulum sediminis</name>
    <dbReference type="NCBI Taxonomy" id="1740262"/>
    <lineage>
        <taxon>Bacteria</taxon>
        <taxon>Pseudomonadati</taxon>
        <taxon>Pseudomonadota</taxon>
        <taxon>Gammaproteobacteria</taxon>
        <taxon>Alteromonadales</taxon>
        <taxon>Alteromonadaceae</taxon>
        <taxon>Catenovulum</taxon>
    </lineage>
</organism>
<keyword evidence="8" id="KW-1185">Reference proteome</keyword>
<keyword evidence="4" id="KW-0106">Calcium</keyword>
<gene>
    <name evidence="7" type="ORF">ABS311_07840</name>
</gene>
<keyword evidence="2" id="KW-0479">Metal-binding</keyword>
<evidence type="ECO:0000259" key="6">
    <source>
        <dbReference type="Pfam" id="PF00884"/>
    </source>
</evidence>
<feature type="chain" id="PRO_5045453623" evidence="5">
    <location>
        <begin position="24"/>
        <end position="548"/>
    </location>
</feature>
<reference evidence="7 8" key="1">
    <citation type="submission" date="2024-06" db="EMBL/GenBank/DDBJ databases">
        <authorList>
            <person name="Chen R.Y."/>
        </authorList>
    </citation>
    <scope>NUCLEOTIDE SEQUENCE [LARGE SCALE GENOMIC DNA]</scope>
    <source>
        <strain evidence="7 8">D2</strain>
    </source>
</reference>
<sequence length="548" mass="61737">MKRKILFSVSSICLLFASISVHATNQPPNIVVLFSDDAGFHHISHYGGEVPTPNIDAIGQNGVTFNQAIAPAAVCTPSRYSLMTGLYAGRNKSAEFLAENPLDQPYNIAWNTFLTGKDTTMHQVMSQHGYYTGFVGKWHITDHLTMDVPHLKGDEDLDSEVTDNLLKHHQNKLAEHIKAMTKSDFVANVIAANNEEVPIDKLKVHNPEWITQGAMEFLDTVKGEKKPFFLLVASTNPHGPSAQKSLDMSPHYTPEGRIFAPTKYHPKRETIVERLKDAGLPVNHKTVSSVFLDDQVAAVQTKLKEIGEADNTVIIYLSDHNSEPGKATTYDAGVRIPMLVSWPGKITPGTINENVVQVTDVFPTALDIANINHKLNLDGRSILPAILQNQPMRDDVYLEMGWTRAVRTDRFKYIAFRYPASVIQAMKSKNLSEAPNHLNIPTQGQPNVTMLHYPHYFDPDQLYDLHKDPKEQHNLANDPAYANVMANMKARLAKYLARFEHPYDLEDTKFMKSEFFQSLSYKTLSKAEDRLPKWAKHVQWRIAPEHVK</sequence>
<dbReference type="Pfam" id="PF00884">
    <property type="entry name" value="Sulfatase"/>
    <property type="match status" value="1"/>
</dbReference>
<keyword evidence="5" id="KW-0732">Signal</keyword>
<dbReference type="SUPFAM" id="SSF53649">
    <property type="entry name" value="Alkaline phosphatase-like"/>
    <property type="match status" value="1"/>
</dbReference>
<feature type="signal peptide" evidence="5">
    <location>
        <begin position="1"/>
        <end position="23"/>
    </location>
</feature>
<proteinExistence type="inferred from homology"/>
<dbReference type="Proteomes" id="UP001467690">
    <property type="component" value="Unassembled WGS sequence"/>
</dbReference>
<dbReference type="EMBL" id="JBELOE010000150">
    <property type="protein sequence ID" value="MER2491793.1"/>
    <property type="molecule type" value="Genomic_DNA"/>
</dbReference>
<evidence type="ECO:0000313" key="7">
    <source>
        <dbReference type="EMBL" id="MER2491793.1"/>
    </source>
</evidence>